<reference evidence="1 2" key="1">
    <citation type="submission" date="2020-04" db="EMBL/GenBank/DDBJ databases">
        <title>Genome-Wide Identification of 5-Methylcytosine Sites in Bacterial Genomes By High-Throughput Sequencing of MspJI Restriction Fragments.</title>
        <authorList>
            <person name="Wu V."/>
        </authorList>
    </citation>
    <scope>NUCLEOTIDE SEQUENCE [LARGE SCALE GENOMIC DNA]</scope>
    <source>
        <strain evidence="1 2">S2</strain>
    </source>
</reference>
<dbReference type="EMBL" id="CP051128">
    <property type="protein sequence ID" value="QIZ06200.1"/>
    <property type="molecule type" value="Genomic_DNA"/>
</dbReference>
<name>A0A6H1NY07_PRIMG</name>
<evidence type="ECO:0000313" key="2">
    <source>
        <dbReference type="Proteomes" id="UP000501868"/>
    </source>
</evidence>
<proteinExistence type="predicted"/>
<sequence length="84" mass="9933">MTKSEFLNRISNENPNIGAYQIETEFITEASFVLGCYYDDKDRIWKIYETDERGFKSIIFKAPDENTAFDKLYKLVGIHERLNK</sequence>
<dbReference type="Proteomes" id="UP000501868">
    <property type="component" value="Chromosome"/>
</dbReference>
<reference evidence="1 2" key="2">
    <citation type="submission" date="2020-04" db="EMBL/GenBank/DDBJ databases">
        <authorList>
            <person name="Fomenkov A."/>
            <person name="Anton B.P."/>
            <person name="Roberts R.J."/>
        </authorList>
    </citation>
    <scope>NUCLEOTIDE SEQUENCE [LARGE SCALE GENOMIC DNA]</scope>
    <source>
        <strain evidence="1 2">S2</strain>
    </source>
</reference>
<evidence type="ECO:0000313" key="1">
    <source>
        <dbReference type="EMBL" id="QIZ06200.1"/>
    </source>
</evidence>
<organism evidence="1 2">
    <name type="scientific">Priestia megaterium</name>
    <name type="common">Bacillus megaterium</name>
    <dbReference type="NCBI Taxonomy" id="1404"/>
    <lineage>
        <taxon>Bacteria</taxon>
        <taxon>Bacillati</taxon>
        <taxon>Bacillota</taxon>
        <taxon>Bacilli</taxon>
        <taxon>Bacillales</taxon>
        <taxon>Bacillaceae</taxon>
        <taxon>Priestia</taxon>
    </lineage>
</organism>
<gene>
    <name evidence="1" type="ORF">HFZ78_05225</name>
</gene>
<protein>
    <submittedName>
        <fullName evidence="1">Uncharacterized protein</fullName>
    </submittedName>
</protein>
<accession>A0A6H1NY07</accession>
<dbReference type="AlphaFoldDB" id="A0A6H1NY07"/>